<feature type="domain" description="26S proteasome regulatory subunit RPN2 C-terminal" evidence="3">
    <location>
        <begin position="7"/>
        <end position="175"/>
    </location>
</feature>
<name>A0A8R1EJ80_CAEJA</name>
<dbReference type="AlphaFoldDB" id="A0A8R1EJ80"/>
<accession>A0A8R1EJ80</accession>
<dbReference type="PANTHER" id="PTHR10943">
    <property type="entry name" value="26S PROTEASOME NON-ATPASE REGULATORY SUBUNIT"/>
    <property type="match status" value="1"/>
</dbReference>
<keyword evidence="5" id="KW-1185">Reference proteome</keyword>
<dbReference type="GO" id="GO:0008540">
    <property type="term" value="C:proteasome regulatory particle, base subcomplex"/>
    <property type="evidence" value="ECO:0007669"/>
    <property type="project" value="TreeGrafter"/>
</dbReference>
<evidence type="ECO:0000313" key="4">
    <source>
        <dbReference type="EnsemblMetazoa" id="CJA35198a.1"/>
    </source>
</evidence>
<dbReference type="GO" id="GO:0005634">
    <property type="term" value="C:nucleus"/>
    <property type="evidence" value="ECO:0007669"/>
    <property type="project" value="TreeGrafter"/>
</dbReference>
<feature type="compositionally biased region" description="Low complexity" evidence="2">
    <location>
        <begin position="102"/>
        <end position="111"/>
    </location>
</feature>
<dbReference type="GO" id="GO:0034515">
    <property type="term" value="C:proteasome storage granule"/>
    <property type="evidence" value="ECO:0007669"/>
    <property type="project" value="TreeGrafter"/>
</dbReference>
<dbReference type="EnsemblMetazoa" id="CJA35198a.1">
    <property type="protein sequence ID" value="CJA35198a.1"/>
    <property type="gene ID" value="WBGene00211045"/>
</dbReference>
<dbReference type="Pfam" id="PF18004">
    <property type="entry name" value="RPN2_C"/>
    <property type="match status" value="1"/>
</dbReference>
<keyword evidence="1" id="KW-0677">Repeat</keyword>
<dbReference type="InterPro" id="IPR040623">
    <property type="entry name" value="RPN2_C"/>
</dbReference>
<evidence type="ECO:0000259" key="3">
    <source>
        <dbReference type="Pfam" id="PF18004"/>
    </source>
</evidence>
<dbReference type="PANTHER" id="PTHR10943:SF2">
    <property type="entry name" value="26S PROTEASOME NON-ATPASE REGULATORY SUBUNIT 1"/>
    <property type="match status" value="1"/>
</dbReference>
<evidence type="ECO:0000256" key="1">
    <source>
        <dbReference type="ARBA" id="ARBA00022737"/>
    </source>
</evidence>
<proteinExistence type="predicted"/>
<feature type="compositionally biased region" description="Basic and acidic residues" evidence="2">
    <location>
        <begin position="113"/>
        <end position="125"/>
    </location>
</feature>
<dbReference type="Proteomes" id="UP000005237">
    <property type="component" value="Unassembled WGS sequence"/>
</dbReference>
<reference evidence="5" key="1">
    <citation type="submission" date="2010-08" db="EMBL/GenBank/DDBJ databases">
        <authorList>
            <consortium name="Caenorhabditis japonica Sequencing Consortium"/>
            <person name="Wilson R.K."/>
        </authorList>
    </citation>
    <scope>NUCLEOTIDE SEQUENCE [LARGE SCALE GENOMIC DNA]</scope>
    <source>
        <strain evidence="5">DF5081</strain>
    </source>
</reference>
<feature type="region of interest" description="Disordered" evidence="2">
    <location>
        <begin position="60"/>
        <end position="137"/>
    </location>
</feature>
<organism evidence="4 5">
    <name type="scientific">Caenorhabditis japonica</name>
    <dbReference type="NCBI Taxonomy" id="281687"/>
    <lineage>
        <taxon>Eukaryota</taxon>
        <taxon>Metazoa</taxon>
        <taxon>Ecdysozoa</taxon>
        <taxon>Nematoda</taxon>
        <taxon>Chromadorea</taxon>
        <taxon>Rhabditida</taxon>
        <taxon>Rhabditina</taxon>
        <taxon>Rhabditomorpha</taxon>
        <taxon>Rhabditoidea</taxon>
        <taxon>Rhabditidae</taxon>
        <taxon>Peloderinae</taxon>
        <taxon>Caenorhabditis</taxon>
    </lineage>
</organism>
<sequence length="176" mass="19379">LAAKPSCLILVNQNLKTPSMEFLCHANVQRFYYPPKAESKKDKDVKKIETVVLSITGKKNALKKQEEKKRREAAAAATAAAAAASPSTTGQPEDEKMETDQATAAAAAAAKLKAKEARVQEEKSRPTHRLNNPARVIPKQKEYMGFVDQKTYKPMKTLVKGGIVVADRLDKEKEET</sequence>
<reference evidence="4" key="2">
    <citation type="submission" date="2022-06" db="UniProtKB">
        <authorList>
            <consortium name="EnsemblMetazoa"/>
        </authorList>
    </citation>
    <scope>IDENTIFICATION</scope>
    <source>
        <strain evidence="4">DF5081</strain>
    </source>
</reference>
<feature type="compositionally biased region" description="Basic and acidic residues" evidence="2">
    <location>
        <begin position="63"/>
        <end position="73"/>
    </location>
</feature>
<evidence type="ECO:0000256" key="2">
    <source>
        <dbReference type="SAM" id="MobiDB-lite"/>
    </source>
</evidence>
<dbReference type="GO" id="GO:0043161">
    <property type="term" value="P:proteasome-mediated ubiquitin-dependent protein catabolic process"/>
    <property type="evidence" value="ECO:0007669"/>
    <property type="project" value="TreeGrafter"/>
</dbReference>
<protein>
    <submittedName>
        <fullName evidence="4">RPN2_C domain-containing protein</fullName>
    </submittedName>
</protein>
<evidence type="ECO:0000313" key="5">
    <source>
        <dbReference type="Proteomes" id="UP000005237"/>
    </source>
</evidence>
<feature type="compositionally biased region" description="Low complexity" evidence="2">
    <location>
        <begin position="74"/>
        <end position="84"/>
    </location>
</feature>